<dbReference type="AlphaFoldDB" id="A0A420Y095"/>
<evidence type="ECO:0000313" key="2">
    <source>
        <dbReference type="Proteomes" id="UP000275385"/>
    </source>
</evidence>
<keyword evidence="2" id="KW-1185">Reference proteome</keyword>
<accession>A0A420Y095</accession>
<dbReference type="EMBL" id="QVQW01000076">
    <property type="protein sequence ID" value="RKU41347.1"/>
    <property type="molecule type" value="Genomic_DNA"/>
</dbReference>
<reference evidence="1 2" key="1">
    <citation type="submission" date="2018-08" db="EMBL/GenBank/DDBJ databases">
        <title>Draft genome of the lignicolous fungus Coniochaeta pulveracea.</title>
        <authorList>
            <person name="Borstlap C.J."/>
            <person name="De Witt R.N."/>
            <person name="Botha A."/>
            <person name="Volschenk H."/>
        </authorList>
    </citation>
    <scope>NUCLEOTIDE SEQUENCE [LARGE SCALE GENOMIC DNA]</scope>
    <source>
        <strain evidence="1 2">CAB683</strain>
    </source>
</reference>
<sequence length="261" mass="28641">MVDKDWLQENFPDAVMEKSNRRMEGIGGVVTLTTKATFNFLILGHAGKARCRITAWVAKDKLRPNLLVGNEWLVPHGAVLDFAGGTMTLQSCRDLTLPFTALRIPGTTVTRKVTSTFSTIVPPRSTMYLAAEYDSLPANDADGLRRDYVFLATDNSRAINHLLTADTAPMICVVNDDDTPLTIRRHQKLGTITDIMSDSISMVSWDTATAVCYSAKTTLSQQFEKSDAIKDIILTPPTKTAQLLAEVSRTSSEPEMTQVAA</sequence>
<protein>
    <submittedName>
        <fullName evidence="1">Uncharacterized protein</fullName>
    </submittedName>
</protein>
<name>A0A420Y095_9PEZI</name>
<comment type="caution">
    <text evidence="1">The sequence shown here is derived from an EMBL/GenBank/DDBJ whole genome shotgun (WGS) entry which is preliminary data.</text>
</comment>
<evidence type="ECO:0000313" key="1">
    <source>
        <dbReference type="EMBL" id="RKU41347.1"/>
    </source>
</evidence>
<dbReference type="OrthoDB" id="5267677at2759"/>
<dbReference type="Proteomes" id="UP000275385">
    <property type="component" value="Unassembled WGS sequence"/>
</dbReference>
<dbReference type="STRING" id="177199.A0A420Y095"/>
<gene>
    <name evidence="1" type="ORF">DL546_000538</name>
</gene>
<proteinExistence type="predicted"/>
<organism evidence="1 2">
    <name type="scientific">Coniochaeta pulveracea</name>
    <dbReference type="NCBI Taxonomy" id="177199"/>
    <lineage>
        <taxon>Eukaryota</taxon>
        <taxon>Fungi</taxon>
        <taxon>Dikarya</taxon>
        <taxon>Ascomycota</taxon>
        <taxon>Pezizomycotina</taxon>
        <taxon>Sordariomycetes</taxon>
        <taxon>Sordariomycetidae</taxon>
        <taxon>Coniochaetales</taxon>
        <taxon>Coniochaetaceae</taxon>
        <taxon>Coniochaeta</taxon>
    </lineage>
</organism>